<gene>
    <name evidence="6" type="ORF">FYJ39_05635</name>
</gene>
<dbReference type="SMART" id="SM00387">
    <property type="entry name" value="HATPase_c"/>
    <property type="match status" value="1"/>
</dbReference>
<dbReference type="InterPro" id="IPR004358">
    <property type="entry name" value="Sig_transdc_His_kin-like_C"/>
</dbReference>
<keyword evidence="6" id="KW-0547">Nucleotide-binding</keyword>
<name>A0A7X2TCF3_9CLOT</name>
<dbReference type="Gene3D" id="3.30.565.10">
    <property type="entry name" value="Histidine kinase-like ATPase, C-terminal domain"/>
    <property type="match status" value="1"/>
</dbReference>
<sequence>MMTEISLHVLDIAENSIRAGASVVSILVTADAAHDNLTIVIADDGCGMTAEQAAHVTDPFFTTRTTRRVGLGVPFFKMAAECTGGGFRLESEHGKGTTVTAVFALSHINRIPLGDMNVTIHNLIVYHPDTDFIYTYTYNRASFTLDTRKMREIIGAIPLNSPEISAYILEYLTENQRETDGGAPI</sequence>
<protein>
    <recommendedName>
        <fullName evidence="2">histidine kinase</fullName>
        <ecNumber evidence="2">2.7.13.3</ecNumber>
    </recommendedName>
</protein>
<dbReference type="GO" id="GO:0005524">
    <property type="term" value="F:ATP binding"/>
    <property type="evidence" value="ECO:0007669"/>
    <property type="project" value="UniProtKB-KW"/>
</dbReference>
<dbReference type="PRINTS" id="PR00344">
    <property type="entry name" value="BCTRLSENSOR"/>
</dbReference>
<dbReference type="EC" id="2.7.13.3" evidence="2"/>
<keyword evidence="3" id="KW-0418">Kinase</keyword>
<comment type="caution">
    <text evidence="6">The sequence shown here is derived from an EMBL/GenBank/DDBJ whole genome shotgun (WGS) entry which is preliminary data.</text>
</comment>
<evidence type="ECO:0000256" key="4">
    <source>
        <dbReference type="ARBA" id="ARBA00023012"/>
    </source>
</evidence>
<dbReference type="GO" id="GO:0004673">
    <property type="term" value="F:protein histidine kinase activity"/>
    <property type="evidence" value="ECO:0007669"/>
    <property type="project" value="UniProtKB-EC"/>
</dbReference>
<evidence type="ECO:0000259" key="5">
    <source>
        <dbReference type="PROSITE" id="PS50109"/>
    </source>
</evidence>
<organism evidence="6 7">
    <name type="scientific">Clostridium porci</name>
    <dbReference type="NCBI Taxonomy" id="2605778"/>
    <lineage>
        <taxon>Bacteria</taxon>
        <taxon>Bacillati</taxon>
        <taxon>Bacillota</taxon>
        <taxon>Clostridia</taxon>
        <taxon>Eubacteriales</taxon>
        <taxon>Clostridiaceae</taxon>
        <taxon>Clostridium</taxon>
    </lineage>
</organism>
<dbReference type="RefSeq" id="WP_154471541.1">
    <property type="nucleotide sequence ID" value="NZ_VUMD01000004.1"/>
</dbReference>
<dbReference type="Proteomes" id="UP000429958">
    <property type="component" value="Unassembled WGS sequence"/>
</dbReference>
<dbReference type="SUPFAM" id="SSF55874">
    <property type="entry name" value="ATPase domain of HSP90 chaperone/DNA topoisomerase II/histidine kinase"/>
    <property type="match status" value="1"/>
</dbReference>
<feature type="domain" description="Histidine kinase" evidence="5">
    <location>
        <begin position="1"/>
        <end position="107"/>
    </location>
</feature>
<evidence type="ECO:0000313" key="7">
    <source>
        <dbReference type="Proteomes" id="UP000429958"/>
    </source>
</evidence>
<evidence type="ECO:0000256" key="2">
    <source>
        <dbReference type="ARBA" id="ARBA00012438"/>
    </source>
</evidence>
<evidence type="ECO:0000313" key="6">
    <source>
        <dbReference type="EMBL" id="MSS36068.1"/>
    </source>
</evidence>
<dbReference type="Pfam" id="PF02518">
    <property type="entry name" value="HATPase_c"/>
    <property type="match status" value="1"/>
</dbReference>
<evidence type="ECO:0000256" key="3">
    <source>
        <dbReference type="ARBA" id="ARBA00022777"/>
    </source>
</evidence>
<comment type="catalytic activity">
    <reaction evidence="1">
        <text>ATP + protein L-histidine = ADP + protein N-phospho-L-histidine.</text>
        <dbReference type="EC" id="2.7.13.3"/>
    </reaction>
</comment>
<keyword evidence="6" id="KW-0067">ATP-binding</keyword>
<dbReference type="InterPro" id="IPR005467">
    <property type="entry name" value="His_kinase_dom"/>
</dbReference>
<reference evidence="6 7" key="1">
    <citation type="submission" date="2019-08" db="EMBL/GenBank/DDBJ databases">
        <title>In-depth cultivation of the pig gut microbiome towards novel bacterial diversity and tailored functional studies.</title>
        <authorList>
            <person name="Wylensek D."/>
            <person name="Hitch T.C.A."/>
            <person name="Clavel T."/>
        </authorList>
    </citation>
    <scope>NUCLEOTIDE SEQUENCE [LARGE SCALE GENOMIC DNA]</scope>
    <source>
        <strain evidence="6 7">WCA-389-WT-23D1</strain>
    </source>
</reference>
<dbReference type="AlphaFoldDB" id="A0A7X2TCF3"/>
<dbReference type="GO" id="GO:0000160">
    <property type="term" value="P:phosphorelay signal transduction system"/>
    <property type="evidence" value="ECO:0007669"/>
    <property type="project" value="UniProtKB-KW"/>
</dbReference>
<accession>A0A7X2TCF3</accession>
<dbReference type="InterPro" id="IPR003594">
    <property type="entry name" value="HATPase_dom"/>
</dbReference>
<dbReference type="PROSITE" id="PS50109">
    <property type="entry name" value="HIS_KIN"/>
    <property type="match status" value="1"/>
</dbReference>
<evidence type="ECO:0000256" key="1">
    <source>
        <dbReference type="ARBA" id="ARBA00000085"/>
    </source>
</evidence>
<keyword evidence="7" id="KW-1185">Reference proteome</keyword>
<dbReference type="EMBL" id="VUMD01000004">
    <property type="protein sequence ID" value="MSS36068.1"/>
    <property type="molecule type" value="Genomic_DNA"/>
</dbReference>
<proteinExistence type="predicted"/>
<keyword evidence="4" id="KW-0902">Two-component regulatory system</keyword>
<keyword evidence="3" id="KW-0808">Transferase</keyword>
<dbReference type="InterPro" id="IPR036890">
    <property type="entry name" value="HATPase_C_sf"/>
</dbReference>